<evidence type="ECO:0000256" key="1">
    <source>
        <dbReference type="ARBA" id="ARBA00009477"/>
    </source>
</evidence>
<dbReference type="HOGENOM" id="CLU_018816_14_1_6"/>
<evidence type="ECO:0000313" key="4">
    <source>
        <dbReference type="Proteomes" id="UP000010816"/>
    </source>
</evidence>
<dbReference type="GO" id="GO:0015562">
    <property type="term" value="F:efflux transmembrane transporter activity"/>
    <property type="evidence" value="ECO:0007669"/>
    <property type="project" value="TreeGrafter"/>
</dbReference>
<dbReference type="PANTHER" id="PTHR30469:SF15">
    <property type="entry name" value="HLYD FAMILY OF SECRETION PROTEINS"/>
    <property type="match status" value="1"/>
</dbReference>
<evidence type="ECO:0000256" key="2">
    <source>
        <dbReference type="SAM" id="Phobius"/>
    </source>
</evidence>
<keyword evidence="4" id="KW-1185">Reference proteome</keyword>
<dbReference type="Gene3D" id="2.40.30.170">
    <property type="match status" value="1"/>
</dbReference>
<accession>L0GY41</accession>
<dbReference type="RefSeq" id="WP_015280366.1">
    <property type="nucleotide sequence ID" value="NC_019940.1"/>
</dbReference>
<organism evidence="3 4">
    <name type="scientific">Thioflavicoccus mobilis 8321</name>
    <dbReference type="NCBI Taxonomy" id="765912"/>
    <lineage>
        <taxon>Bacteria</taxon>
        <taxon>Pseudomonadati</taxon>
        <taxon>Pseudomonadota</taxon>
        <taxon>Gammaproteobacteria</taxon>
        <taxon>Chromatiales</taxon>
        <taxon>Chromatiaceae</taxon>
        <taxon>Thioflavicoccus</taxon>
    </lineage>
</organism>
<evidence type="ECO:0000313" key="3">
    <source>
        <dbReference type="EMBL" id="AGA90224.1"/>
    </source>
</evidence>
<dbReference type="GO" id="GO:1990281">
    <property type="term" value="C:efflux pump complex"/>
    <property type="evidence" value="ECO:0007669"/>
    <property type="project" value="TreeGrafter"/>
</dbReference>
<keyword evidence="2" id="KW-0812">Transmembrane</keyword>
<protein>
    <submittedName>
        <fullName evidence="3">RND family efflux transporter, MFP subunit</fullName>
    </submittedName>
</protein>
<dbReference type="OrthoDB" id="9806939at2"/>
<dbReference type="PATRIC" id="fig|765912.4.peg.1403"/>
<keyword evidence="2" id="KW-0472">Membrane</keyword>
<dbReference type="STRING" id="765912.Thimo_1433"/>
<proteinExistence type="inferred from homology"/>
<reference evidence="3 4" key="1">
    <citation type="submission" date="2011-09" db="EMBL/GenBank/DDBJ databases">
        <title>Complete sequence of chromosome of Thioflavicoccus mobilis 8321.</title>
        <authorList>
            <consortium name="US DOE Joint Genome Institute"/>
            <person name="Lucas S."/>
            <person name="Han J."/>
            <person name="Lapidus A."/>
            <person name="Cheng J.-F."/>
            <person name="Goodwin L."/>
            <person name="Pitluck S."/>
            <person name="Peters L."/>
            <person name="Ovchinnikova G."/>
            <person name="Lu M."/>
            <person name="Detter J.C."/>
            <person name="Han C."/>
            <person name="Tapia R."/>
            <person name="Land M."/>
            <person name="Hauser L."/>
            <person name="Kyrpides N."/>
            <person name="Ivanova N."/>
            <person name="Pagani I."/>
            <person name="Vogl K."/>
            <person name="Liu Z."/>
            <person name="Imhoff J."/>
            <person name="Thiel V."/>
            <person name="Frigaard N.-U."/>
            <person name="Bryant D."/>
            <person name="Woyke T."/>
        </authorList>
    </citation>
    <scope>NUCLEOTIDE SEQUENCE [LARGE SCALE GENOMIC DNA]</scope>
    <source>
        <strain evidence="3 4">8321</strain>
    </source>
</reference>
<dbReference type="NCBIfam" id="TIGR01730">
    <property type="entry name" value="RND_mfp"/>
    <property type="match status" value="1"/>
</dbReference>
<name>L0GY41_9GAMM</name>
<comment type="similarity">
    <text evidence="1">Belongs to the membrane fusion protein (MFP) (TC 8.A.1) family.</text>
</comment>
<keyword evidence="2" id="KW-1133">Transmembrane helix</keyword>
<dbReference type="eggNOG" id="COG0845">
    <property type="taxonomic scope" value="Bacteria"/>
</dbReference>
<sequence length="384" mass="41166">MKRAQTKSIIVLLLVIIAGYLYWNFSKPQPLEVAVHAVERGAVELTAANTRAGTVTACLRSYPTPSIGGQIARIPVDEGERVEKGELLLELWNDLHKADVALAESRTEEAQNTALATCLQAEVAQREANRLVSLGKRGAASADQTDKAVTEAKAKAAQCAAAKGSVLVSKAQTEVAKAKLAQTRLVAPFDGIVAKINGEVFEYVTPSPPGIATLPIIDLIGADCFYVAAPIDEVDAPGIVPGMPARITVDALGSTAFEGRVRRIAPFVQDYEKQARTVDVEVGFVRKEDTELMLAGYSADIEVILQENDGTLRIPTEAVIDDDKVFVFDPDDDRLHEKTISKGLSNWHHTEVLDGLSAGELVVTSVDEEGLTDGAIARIENSAQ</sequence>
<dbReference type="Proteomes" id="UP000010816">
    <property type="component" value="Chromosome"/>
</dbReference>
<dbReference type="InterPro" id="IPR006143">
    <property type="entry name" value="RND_pump_MFP"/>
</dbReference>
<feature type="transmembrane region" description="Helical" evidence="2">
    <location>
        <begin position="9"/>
        <end position="25"/>
    </location>
</feature>
<dbReference type="AlphaFoldDB" id="L0GY41"/>
<dbReference type="Gene3D" id="2.40.50.100">
    <property type="match status" value="1"/>
</dbReference>
<gene>
    <name evidence="3" type="ORF">Thimo_1433</name>
</gene>
<dbReference type="PANTHER" id="PTHR30469">
    <property type="entry name" value="MULTIDRUG RESISTANCE PROTEIN MDTA"/>
    <property type="match status" value="1"/>
</dbReference>
<dbReference type="Gene3D" id="2.40.420.20">
    <property type="match status" value="1"/>
</dbReference>
<dbReference type="KEGG" id="tmb:Thimo_1433"/>
<dbReference type="SUPFAM" id="SSF111369">
    <property type="entry name" value="HlyD-like secretion proteins"/>
    <property type="match status" value="1"/>
</dbReference>
<dbReference type="EMBL" id="CP003051">
    <property type="protein sequence ID" value="AGA90224.1"/>
    <property type="molecule type" value="Genomic_DNA"/>
</dbReference>